<keyword evidence="3 6" id="KW-0812">Transmembrane</keyword>
<gene>
    <name evidence="8" type="ORF">HY912_22550</name>
</gene>
<feature type="transmembrane region" description="Helical" evidence="6">
    <location>
        <begin position="276"/>
        <end position="293"/>
    </location>
</feature>
<dbReference type="Pfam" id="PF00892">
    <property type="entry name" value="EamA"/>
    <property type="match status" value="2"/>
</dbReference>
<evidence type="ECO:0000256" key="3">
    <source>
        <dbReference type="ARBA" id="ARBA00022692"/>
    </source>
</evidence>
<sequence>MSMLGNIPISGVLLLLMLSFLWGGNMVSIKISNEGVSPILAAAIRSIFSLFFLWVYLRIQGHEVFFPREHRIHGLAIGLLFGAEFLILYWGIDYTDASRAVIFLYTHPFWVAAGAHFLLPGERMTLSKTFGLLIAFAGLVSVFGAKPASLKPLYWVGDLMEVGAALLWAATTVYIKKFVSNRQVTYYQTLFAQLFFSIPVLVAGSLIFEWGRPLEFTTPVLAALFYQTVIVATMSYVLWFWMIYHYQVSRLAAFTFLAPLFGVMLSCFILKESLSLLLVAGLSLVAVGIYLVNRPGS</sequence>
<reference evidence="8" key="1">
    <citation type="submission" date="2020-07" db="EMBL/GenBank/DDBJ databases">
        <title>Huge and variable diversity of episymbiotic CPR bacteria and DPANN archaea in groundwater ecosystems.</title>
        <authorList>
            <person name="He C.Y."/>
            <person name="Keren R."/>
            <person name="Whittaker M."/>
            <person name="Farag I.F."/>
            <person name="Doudna J."/>
            <person name="Cate J.H.D."/>
            <person name="Banfield J.F."/>
        </authorList>
    </citation>
    <scope>NUCLEOTIDE SEQUENCE</scope>
    <source>
        <strain evidence="8">NC_groundwater_1664_Pr3_B-0.1um_52_9</strain>
    </source>
</reference>
<feature type="transmembrane region" description="Helical" evidence="6">
    <location>
        <begin position="251"/>
        <end position="270"/>
    </location>
</feature>
<dbReference type="InterPro" id="IPR000620">
    <property type="entry name" value="EamA_dom"/>
</dbReference>
<feature type="transmembrane region" description="Helical" evidence="6">
    <location>
        <begin position="220"/>
        <end position="244"/>
    </location>
</feature>
<feature type="transmembrane region" description="Helical" evidence="6">
    <location>
        <begin position="130"/>
        <end position="148"/>
    </location>
</feature>
<keyword evidence="4 6" id="KW-1133">Transmembrane helix</keyword>
<dbReference type="InterPro" id="IPR037185">
    <property type="entry name" value="EmrE-like"/>
</dbReference>
<name>A0A9D6Z5R9_9BACT</name>
<feature type="transmembrane region" description="Helical" evidence="6">
    <location>
        <begin position="71"/>
        <end position="92"/>
    </location>
</feature>
<keyword evidence="2" id="KW-1003">Cell membrane</keyword>
<feature type="transmembrane region" description="Helical" evidence="6">
    <location>
        <begin position="39"/>
        <end position="59"/>
    </location>
</feature>
<feature type="transmembrane region" description="Helical" evidence="6">
    <location>
        <begin position="154"/>
        <end position="175"/>
    </location>
</feature>
<dbReference type="PANTHER" id="PTHR32322">
    <property type="entry name" value="INNER MEMBRANE TRANSPORTER"/>
    <property type="match status" value="1"/>
</dbReference>
<dbReference type="EMBL" id="JACRDE010000589">
    <property type="protein sequence ID" value="MBI5252285.1"/>
    <property type="molecule type" value="Genomic_DNA"/>
</dbReference>
<dbReference type="AlphaFoldDB" id="A0A9D6Z5R9"/>
<proteinExistence type="predicted"/>
<evidence type="ECO:0000256" key="1">
    <source>
        <dbReference type="ARBA" id="ARBA00004651"/>
    </source>
</evidence>
<feature type="transmembrane region" description="Helical" evidence="6">
    <location>
        <begin position="187"/>
        <end position="208"/>
    </location>
</feature>
<dbReference type="Proteomes" id="UP000807825">
    <property type="component" value="Unassembled WGS sequence"/>
</dbReference>
<comment type="caution">
    <text evidence="8">The sequence shown here is derived from an EMBL/GenBank/DDBJ whole genome shotgun (WGS) entry which is preliminary data.</text>
</comment>
<keyword evidence="5 6" id="KW-0472">Membrane</keyword>
<protein>
    <submittedName>
        <fullName evidence="8">DMT family transporter</fullName>
    </submittedName>
</protein>
<evidence type="ECO:0000313" key="8">
    <source>
        <dbReference type="EMBL" id="MBI5252285.1"/>
    </source>
</evidence>
<feature type="domain" description="EamA" evidence="7">
    <location>
        <begin position="156"/>
        <end position="293"/>
    </location>
</feature>
<accession>A0A9D6Z5R9</accession>
<evidence type="ECO:0000256" key="4">
    <source>
        <dbReference type="ARBA" id="ARBA00022989"/>
    </source>
</evidence>
<evidence type="ECO:0000259" key="7">
    <source>
        <dbReference type="Pfam" id="PF00892"/>
    </source>
</evidence>
<dbReference type="InterPro" id="IPR050638">
    <property type="entry name" value="AA-Vitamin_Transporters"/>
</dbReference>
<feature type="domain" description="EamA" evidence="7">
    <location>
        <begin position="10"/>
        <end position="142"/>
    </location>
</feature>
<dbReference type="SUPFAM" id="SSF103481">
    <property type="entry name" value="Multidrug resistance efflux transporter EmrE"/>
    <property type="match status" value="2"/>
</dbReference>
<evidence type="ECO:0000256" key="6">
    <source>
        <dbReference type="SAM" id="Phobius"/>
    </source>
</evidence>
<evidence type="ECO:0000256" key="2">
    <source>
        <dbReference type="ARBA" id="ARBA00022475"/>
    </source>
</evidence>
<organism evidence="8 9">
    <name type="scientific">Desulfomonile tiedjei</name>
    <dbReference type="NCBI Taxonomy" id="2358"/>
    <lineage>
        <taxon>Bacteria</taxon>
        <taxon>Pseudomonadati</taxon>
        <taxon>Thermodesulfobacteriota</taxon>
        <taxon>Desulfomonilia</taxon>
        <taxon>Desulfomonilales</taxon>
        <taxon>Desulfomonilaceae</taxon>
        <taxon>Desulfomonile</taxon>
    </lineage>
</organism>
<dbReference type="PANTHER" id="PTHR32322:SF18">
    <property type="entry name" value="S-ADENOSYLMETHIONINE_S-ADENOSYLHOMOCYSTEINE TRANSPORTER"/>
    <property type="match status" value="1"/>
</dbReference>
<feature type="transmembrane region" description="Helical" evidence="6">
    <location>
        <begin position="98"/>
        <end position="118"/>
    </location>
</feature>
<evidence type="ECO:0000256" key="5">
    <source>
        <dbReference type="ARBA" id="ARBA00023136"/>
    </source>
</evidence>
<evidence type="ECO:0000313" key="9">
    <source>
        <dbReference type="Proteomes" id="UP000807825"/>
    </source>
</evidence>
<comment type="subcellular location">
    <subcellularLocation>
        <location evidence="1">Cell membrane</location>
        <topology evidence="1">Multi-pass membrane protein</topology>
    </subcellularLocation>
</comment>
<dbReference type="GO" id="GO:0005886">
    <property type="term" value="C:plasma membrane"/>
    <property type="evidence" value="ECO:0007669"/>
    <property type="project" value="UniProtKB-SubCell"/>
</dbReference>